<dbReference type="Gene3D" id="3.40.50.10540">
    <property type="entry name" value="Crotonobetainyl-coa:carnitine coa-transferase, domain 1"/>
    <property type="match status" value="1"/>
</dbReference>
<reference evidence="2 3" key="1">
    <citation type="journal article" date="2017" name="Int. J. Syst. Evol. Microbiol.">
        <title>Achromobacter aloeverae sp. nov., isolated from the root of Aloe vera (L.) Burm.f.</title>
        <authorList>
            <person name="Kuncharoen N."/>
            <person name="Muramatsu Y."/>
            <person name="Shibata C."/>
            <person name="Kamakura Y."/>
            <person name="Nakagawa Y."/>
            <person name="Tanasupawat S."/>
        </authorList>
    </citation>
    <scope>NUCLEOTIDE SEQUENCE [LARGE SCALE GENOMIC DNA]</scope>
    <source>
        <strain evidence="2 3">AVA-1</strain>
    </source>
</reference>
<dbReference type="GO" id="GO:0008410">
    <property type="term" value="F:CoA-transferase activity"/>
    <property type="evidence" value="ECO:0007669"/>
    <property type="project" value="TreeGrafter"/>
</dbReference>
<keyword evidence="3" id="KW-1185">Reference proteome</keyword>
<dbReference type="Pfam" id="PF02515">
    <property type="entry name" value="CoA_transf_3"/>
    <property type="match status" value="1"/>
</dbReference>
<comment type="caution">
    <text evidence="2">The sequence shown here is derived from an EMBL/GenBank/DDBJ whole genome shotgun (WGS) entry which is preliminary data.</text>
</comment>
<evidence type="ECO:0000313" key="2">
    <source>
        <dbReference type="EMBL" id="RXN92235.1"/>
    </source>
</evidence>
<keyword evidence="1 2" id="KW-0808">Transferase</keyword>
<accession>A0A4Q1HQB7</accession>
<dbReference type="OrthoDB" id="5294844at2"/>
<evidence type="ECO:0000256" key="1">
    <source>
        <dbReference type="ARBA" id="ARBA00022679"/>
    </source>
</evidence>
<evidence type="ECO:0000313" key="3">
    <source>
        <dbReference type="Proteomes" id="UP000290849"/>
    </source>
</evidence>
<dbReference type="PANTHER" id="PTHR48207">
    <property type="entry name" value="SUCCINATE--HYDROXYMETHYLGLUTARATE COA-TRANSFERASE"/>
    <property type="match status" value="1"/>
</dbReference>
<dbReference type="InterPro" id="IPR003673">
    <property type="entry name" value="CoA-Trfase_fam_III"/>
</dbReference>
<dbReference type="Proteomes" id="UP000290849">
    <property type="component" value="Unassembled WGS sequence"/>
</dbReference>
<dbReference type="Gene3D" id="3.30.1540.10">
    <property type="entry name" value="formyl-coa transferase, domain 3"/>
    <property type="match status" value="1"/>
</dbReference>
<dbReference type="InterPro" id="IPR050483">
    <property type="entry name" value="CoA-transferase_III_domain"/>
</dbReference>
<dbReference type="SUPFAM" id="SSF89796">
    <property type="entry name" value="CoA-transferase family III (CaiB/BaiF)"/>
    <property type="match status" value="1"/>
</dbReference>
<dbReference type="EMBL" id="PYAL01000001">
    <property type="protein sequence ID" value="RXN92235.1"/>
    <property type="molecule type" value="Genomic_DNA"/>
</dbReference>
<dbReference type="InterPro" id="IPR023606">
    <property type="entry name" value="CoA-Trfase_III_dom_1_sf"/>
</dbReference>
<sequence>MTDPHKRDTLPLQGIRVLDMTRILAGPWATQSLADLGAEVIKIEHPGGGDDTRRMGPPFIRDAATGAETDAAYFLCCNRGKESVAIDIATPSGRDLVRRLAAECDVLIENYKVGGLCKYGLDYQTLHAELPDLVYCSVTGFGQTGPYAQRPGYDYLIQGMGGLMSVTGEPDGVPGGGPQRAGVALADILSGMYAALAILAALRHRDLGGGGQHIDIGMLDVQVAVLANQAMNYLTTGKAPGRMGNGHPNIVPYQSFRASDGHLILAVGNDTQFRKMAQAMERPDIGEDPRFQTIALRVANRGVLVPMLATIIASRTIAQWVEAMAAVEVPCGPVNTVDRVFDDPQVRARGARLTLPHAGAGTVPSVASPIRLSESPLRYKAGPPVLGQHTAGVLRRVLGLPEQEIAALAAECVIKDIKP</sequence>
<gene>
    <name evidence="2" type="ORF">C7R54_00240</name>
</gene>
<proteinExistence type="predicted"/>
<organism evidence="2 3">
    <name type="scientific">Achromobacter aloeverae</name>
    <dbReference type="NCBI Taxonomy" id="1750518"/>
    <lineage>
        <taxon>Bacteria</taxon>
        <taxon>Pseudomonadati</taxon>
        <taxon>Pseudomonadota</taxon>
        <taxon>Betaproteobacteria</taxon>
        <taxon>Burkholderiales</taxon>
        <taxon>Alcaligenaceae</taxon>
        <taxon>Achromobacter</taxon>
    </lineage>
</organism>
<dbReference type="PANTHER" id="PTHR48207:SF3">
    <property type="entry name" value="SUCCINATE--HYDROXYMETHYLGLUTARATE COA-TRANSFERASE"/>
    <property type="match status" value="1"/>
</dbReference>
<dbReference type="RefSeq" id="WP_129148198.1">
    <property type="nucleotide sequence ID" value="NZ_JBHSDO010000016.1"/>
</dbReference>
<dbReference type="AlphaFoldDB" id="A0A4Q1HQB7"/>
<name>A0A4Q1HQB7_9BURK</name>
<protein>
    <submittedName>
        <fullName evidence="2">CoA transferase</fullName>
    </submittedName>
</protein>
<dbReference type="InterPro" id="IPR044855">
    <property type="entry name" value="CoA-Trfase_III_dom3_sf"/>
</dbReference>